<dbReference type="Gene3D" id="2.60.20.10">
    <property type="entry name" value="Crystallins"/>
    <property type="match status" value="1"/>
</dbReference>
<dbReference type="InterPro" id="IPR011024">
    <property type="entry name" value="G_crystallin-like"/>
</dbReference>
<dbReference type="Proteomes" id="UP001172155">
    <property type="component" value="Unassembled WGS sequence"/>
</dbReference>
<comment type="caution">
    <text evidence="2">The sequence shown here is derived from an EMBL/GenBank/DDBJ whole genome shotgun (WGS) entry which is preliminary data.</text>
</comment>
<evidence type="ECO:0000313" key="2">
    <source>
        <dbReference type="EMBL" id="KAK0751451.1"/>
    </source>
</evidence>
<keyword evidence="1" id="KW-0732">Signal</keyword>
<feature type="chain" id="PRO_5041301698" evidence="1">
    <location>
        <begin position="20"/>
        <end position="125"/>
    </location>
</feature>
<protein>
    <submittedName>
        <fullName evidence="2">Uncharacterized protein</fullName>
    </submittedName>
</protein>
<reference evidence="2" key="1">
    <citation type="submission" date="2023-06" db="EMBL/GenBank/DDBJ databases">
        <title>Genome-scale phylogeny and comparative genomics of the fungal order Sordariales.</title>
        <authorList>
            <consortium name="Lawrence Berkeley National Laboratory"/>
            <person name="Hensen N."/>
            <person name="Bonometti L."/>
            <person name="Westerberg I."/>
            <person name="Brannstrom I.O."/>
            <person name="Guillou S."/>
            <person name="Cros-Aarteil S."/>
            <person name="Calhoun S."/>
            <person name="Haridas S."/>
            <person name="Kuo A."/>
            <person name="Mondo S."/>
            <person name="Pangilinan J."/>
            <person name="Riley R."/>
            <person name="LaButti K."/>
            <person name="Andreopoulos B."/>
            <person name="Lipzen A."/>
            <person name="Chen C."/>
            <person name="Yanf M."/>
            <person name="Daum C."/>
            <person name="Ng V."/>
            <person name="Clum A."/>
            <person name="Steindorff A."/>
            <person name="Ohm R."/>
            <person name="Martin F."/>
            <person name="Silar P."/>
            <person name="Natvig D."/>
            <person name="Lalanne C."/>
            <person name="Gautier V."/>
            <person name="Ament-velasquez S.L."/>
            <person name="Kruys A."/>
            <person name="Hutchinson M.I."/>
            <person name="Powell A.J."/>
            <person name="Barry K."/>
            <person name="Miller A.N."/>
            <person name="Grigoriev I.V."/>
            <person name="Debuchy R."/>
            <person name="Gladieux P."/>
            <person name="Thoren M.H."/>
            <person name="Johannesson H."/>
        </authorList>
    </citation>
    <scope>NUCLEOTIDE SEQUENCE</scope>
    <source>
        <strain evidence="2">SMH3187-1</strain>
    </source>
</reference>
<keyword evidence="3" id="KW-1185">Reference proteome</keyword>
<gene>
    <name evidence="2" type="ORF">B0T18DRAFT_402524</name>
</gene>
<feature type="signal peptide" evidence="1">
    <location>
        <begin position="1"/>
        <end position="19"/>
    </location>
</feature>
<accession>A0AA40F5J4</accession>
<organism evidence="2 3">
    <name type="scientific">Schizothecium vesticola</name>
    <dbReference type="NCBI Taxonomy" id="314040"/>
    <lineage>
        <taxon>Eukaryota</taxon>
        <taxon>Fungi</taxon>
        <taxon>Dikarya</taxon>
        <taxon>Ascomycota</taxon>
        <taxon>Pezizomycotina</taxon>
        <taxon>Sordariomycetes</taxon>
        <taxon>Sordariomycetidae</taxon>
        <taxon>Sordariales</taxon>
        <taxon>Schizotheciaceae</taxon>
        <taxon>Schizothecium</taxon>
    </lineage>
</organism>
<evidence type="ECO:0000313" key="3">
    <source>
        <dbReference type="Proteomes" id="UP001172155"/>
    </source>
</evidence>
<proteinExistence type="predicted"/>
<dbReference type="EMBL" id="JAUKUD010000002">
    <property type="protein sequence ID" value="KAK0751451.1"/>
    <property type="molecule type" value="Genomic_DNA"/>
</dbReference>
<dbReference type="AlphaFoldDB" id="A0AA40F5J4"/>
<evidence type="ECO:0000256" key="1">
    <source>
        <dbReference type="SAM" id="SignalP"/>
    </source>
</evidence>
<dbReference type="SUPFAM" id="SSF49695">
    <property type="entry name" value="gamma-Crystallin-like"/>
    <property type="match status" value="1"/>
</dbReference>
<sequence>MRTAIFSIALAAFAQLSTALPAPDASAAAPSAEKRDITHLYICDSSNFQGRCQNLEAERNRCYTLFNNWGDTVSSLGPDWGTTCTIWENNDCQGRSIGGIVSPGITNLDDAPWKFNDITSSYKCS</sequence>
<name>A0AA40F5J4_9PEZI</name>